<dbReference type="InterPro" id="IPR052252">
    <property type="entry name" value="CEMIP/CEMIP2"/>
</dbReference>
<comment type="subcellular location">
    <subcellularLocation>
        <location evidence="1">Cell membrane</location>
    </subcellularLocation>
</comment>
<keyword evidence="3" id="KW-0325">Glycoprotein</keyword>
<dbReference type="AlphaFoldDB" id="A0A8S3TKD3"/>
<evidence type="ECO:0000256" key="3">
    <source>
        <dbReference type="ARBA" id="ARBA00023180"/>
    </source>
</evidence>
<name>A0A8S3TKD3_MYTED</name>
<protein>
    <submittedName>
        <fullName evidence="5">TEME2</fullName>
        <ecNumber evidence="5">3.2.1.35</ecNumber>
    </submittedName>
</protein>
<gene>
    <name evidence="5" type="ORF">MEDL_42226</name>
</gene>
<keyword evidence="2" id="KW-0472">Membrane</keyword>
<evidence type="ECO:0000256" key="2">
    <source>
        <dbReference type="ARBA" id="ARBA00022475"/>
    </source>
</evidence>
<dbReference type="GO" id="GO:0005886">
    <property type="term" value="C:plasma membrane"/>
    <property type="evidence" value="ECO:0007669"/>
    <property type="project" value="UniProtKB-SubCell"/>
</dbReference>
<evidence type="ECO:0000259" key="4">
    <source>
        <dbReference type="PROSITE" id="PS51484"/>
    </source>
</evidence>
<dbReference type="SMART" id="SM01225">
    <property type="entry name" value="G8"/>
    <property type="match status" value="1"/>
</dbReference>
<organism evidence="5 6">
    <name type="scientific">Mytilus edulis</name>
    <name type="common">Blue mussel</name>
    <dbReference type="NCBI Taxonomy" id="6550"/>
    <lineage>
        <taxon>Eukaryota</taxon>
        <taxon>Metazoa</taxon>
        <taxon>Spiralia</taxon>
        <taxon>Lophotrochozoa</taxon>
        <taxon>Mollusca</taxon>
        <taxon>Bivalvia</taxon>
        <taxon>Autobranchia</taxon>
        <taxon>Pteriomorphia</taxon>
        <taxon>Mytilida</taxon>
        <taxon>Mytiloidea</taxon>
        <taxon>Mytilidae</taxon>
        <taxon>Mytilinae</taxon>
        <taxon>Mytilus</taxon>
    </lineage>
</organism>
<evidence type="ECO:0000313" key="6">
    <source>
        <dbReference type="Proteomes" id="UP000683360"/>
    </source>
</evidence>
<proteinExistence type="predicted"/>
<dbReference type="Gene3D" id="2.160.20.10">
    <property type="entry name" value="Single-stranded right-handed beta-helix, Pectin lyase-like"/>
    <property type="match status" value="1"/>
</dbReference>
<sequence>MESWAVLYCYCATAILNIGQITTTQCPDADSKLRLWSDSETWTLHGLPVPFQNATVTIKSGMKVKLDVDVDVNSIAIETNGRLVWDSSRDSVVRTYFIYIRGTMEIGSENCKFKQKAQIILKGIRGENAGIPQCGEKFICVDQGGTLELHGRDKLSWTKLTKTVTKLSVGEGLYFKHQESENMKHDWREGLRVYEMDPLSPKVYKEDVFYLSGQMGWWTDKGIKEIGPFINSMQDGHIVCVALLRTLRIREVDNDDAYALIAIIGKPDSAIEKLDNSAKDVRIATVSMDFRAANQRIEVLSRVGSPGDTRVDFIIYEYDRTYPIIDVVDNVHSWEPGDRVLLTSTDFDMDQAEEGIVQFCQNCNQKQIGISLAPRYTHWSKMENNIDMRGEVALLTRNIKILGEMEINCPTANKNCKDYAYDTFGGQIQILRNFKNVHIEGVELENVGQATEIGNYPLHFHMCYDTDDGNYPNPPYLKRNSIYRAFARCIAIHGSHGITIEDNVCYEILGHSIFLEDGGEKRTVIDGNLVASTRKGKLIASDSTPASFWITNPLTVIRNNVAAGSVEDGFWIIFPDEPTGNSKSLGFMKKYEAKHTKITEISNNVAHSNLVTGFFMDGTIQHNDLKVYGVNGYYPRTIPTDPRNKYAEDDPVYINKMTCWKNRIQNSWIRGGFIVLKHYSSADSGRGLIFARSSKQEQFIEYSVIVGETDNIGEPTKTWNNTLSRPLAYPRSLAVPWDDQFPIIGLIFYDGPVYADKIWFNDFKSTENYTSAAIGFRRRNQFSSSAGSAMTDILFGFNDVSCIIKD</sequence>
<keyword evidence="5" id="KW-0326">Glycosidase</keyword>
<dbReference type="EC" id="3.2.1.35" evidence="5"/>
<dbReference type="PANTHER" id="PTHR15535">
    <property type="entry name" value="TRANSMEMBRANE PROTEIN 2-RELATED"/>
    <property type="match status" value="1"/>
</dbReference>
<feature type="domain" description="G8" evidence="4">
    <location>
        <begin position="40"/>
        <end position="162"/>
    </location>
</feature>
<keyword evidence="6" id="KW-1185">Reference proteome</keyword>
<keyword evidence="5" id="KW-0378">Hydrolase</keyword>
<reference evidence="5" key="1">
    <citation type="submission" date="2021-03" db="EMBL/GenBank/DDBJ databases">
        <authorList>
            <person name="Bekaert M."/>
        </authorList>
    </citation>
    <scope>NUCLEOTIDE SEQUENCE</scope>
</reference>
<dbReference type="InterPro" id="IPR011050">
    <property type="entry name" value="Pectin_lyase_fold/virulence"/>
</dbReference>
<dbReference type="Pfam" id="PF24606">
    <property type="entry name" value="CEMIP_beta-hel"/>
    <property type="match status" value="1"/>
</dbReference>
<dbReference type="OrthoDB" id="190675at2759"/>
<dbReference type="PANTHER" id="PTHR15535:SF17">
    <property type="entry name" value="TRANSMEMBRANE PROTEIN"/>
    <property type="match status" value="1"/>
</dbReference>
<dbReference type="Pfam" id="PF10162">
    <property type="entry name" value="G8"/>
    <property type="match status" value="1"/>
</dbReference>
<dbReference type="InterPro" id="IPR055401">
    <property type="entry name" value="CEMIP_beta-hel_dom"/>
</dbReference>
<dbReference type="Proteomes" id="UP000683360">
    <property type="component" value="Unassembled WGS sequence"/>
</dbReference>
<evidence type="ECO:0000256" key="1">
    <source>
        <dbReference type="ARBA" id="ARBA00004236"/>
    </source>
</evidence>
<dbReference type="GO" id="GO:0004415">
    <property type="term" value="F:hyalurononglucosaminidase activity"/>
    <property type="evidence" value="ECO:0007669"/>
    <property type="project" value="UniProtKB-EC"/>
</dbReference>
<dbReference type="SUPFAM" id="SSF51126">
    <property type="entry name" value="Pectin lyase-like"/>
    <property type="match status" value="1"/>
</dbReference>
<dbReference type="InterPro" id="IPR012334">
    <property type="entry name" value="Pectin_lyas_fold"/>
</dbReference>
<accession>A0A8S3TKD3</accession>
<keyword evidence="2" id="KW-1003">Cell membrane</keyword>
<dbReference type="InterPro" id="IPR019316">
    <property type="entry name" value="G8_domain"/>
</dbReference>
<comment type="caution">
    <text evidence="5">The sequence shown here is derived from an EMBL/GenBank/DDBJ whole genome shotgun (WGS) entry which is preliminary data.</text>
</comment>
<dbReference type="EMBL" id="CAJPWZ010002024">
    <property type="protein sequence ID" value="CAG2229339.1"/>
    <property type="molecule type" value="Genomic_DNA"/>
</dbReference>
<dbReference type="PROSITE" id="PS51484">
    <property type="entry name" value="G8"/>
    <property type="match status" value="1"/>
</dbReference>
<evidence type="ECO:0000313" key="5">
    <source>
        <dbReference type="EMBL" id="CAG2229339.1"/>
    </source>
</evidence>